<dbReference type="EMBL" id="CP045482">
    <property type="protein sequence ID" value="QGR22344.1"/>
    <property type="molecule type" value="Genomic_DNA"/>
</dbReference>
<dbReference type="Proteomes" id="UP000426328">
    <property type="component" value="Chromosome"/>
</dbReference>
<evidence type="ECO:0000313" key="3">
    <source>
        <dbReference type="Proteomes" id="UP000426328"/>
    </source>
</evidence>
<gene>
    <name evidence="2" type="ORF">D1866_10445</name>
    <name evidence="1" type="ORF">GFB69_01885</name>
</gene>
<reference evidence="1 4" key="1">
    <citation type="submission" date="2019-10" db="EMBL/GenBank/DDBJ databases">
        <title>Comparative genomics of sulfur disproportionating microorganisms.</title>
        <authorList>
            <person name="Ward L.M."/>
            <person name="Bertran E."/>
            <person name="Johnston D."/>
        </authorList>
    </citation>
    <scope>NUCLEOTIDE SEQUENCE [LARGE SCALE GENOMIC DNA]</scope>
    <source>
        <strain evidence="1 4">DSM 3772</strain>
    </source>
</reference>
<evidence type="ECO:0008006" key="5">
    <source>
        <dbReference type="Google" id="ProtNLM"/>
    </source>
</evidence>
<dbReference type="AlphaFoldDB" id="A0A650CWR6"/>
<evidence type="ECO:0000313" key="2">
    <source>
        <dbReference type="EMBL" id="QGR22344.1"/>
    </source>
</evidence>
<name>A0A650CWR6_ACIAM</name>
<proteinExistence type="predicted"/>
<reference evidence="2 3" key="2">
    <citation type="submission" date="2019-10" db="EMBL/GenBank/DDBJ databases">
        <title>Genome Sequences from Six Type Strain Members of the Archaeal Family Sulfolobaceae: Acidianus ambivalens, Acidianus infernus, Metallosphaera prunae, Stygiolobus azoricus, Sulfolobus metallicus, and Sulfurisphaera ohwakuensis.</title>
        <authorList>
            <person name="Counts J.A."/>
            <person name="Kelly R.M."/>
        </authorList>
    </citation>
    <scope>NUCLEOTIDE SEQUENCE [LARGE SCALE GENOMIC DNA]</scope>
    <source>
        <strain evidence="2 3">LEI 10</strain>
    </source>
</reference>
<protein>
    <recommendedName>
        <fullName evidence="5">DUF1269 domain-containing protein</fullName>
    </recommendedName>
</protein>
<evidence type="ECO:0000313" key="4">
    <source>
        <dbReference type="Proteomes" id="UP000474054"/>
    </source>
</evidence>
<evidence type="ECO:0000313" key="1">
    <source>
        <dbReference type="EMBL" id="MQL54535.1"/>
    </source>
</evidence>
<dbReference type="RefSeq" id="WP_152939687.1">
    <property type="nucleotide sequence ID" value="NZ_CP045482.1"/>
</dbReference>
<sequence>MYKVIFKVTKGFANNSSQSLRKIGFIPIYRKIQGDYDMYMTLFKGNNFAEVKEAISEAAFYFAKEGKFGRQDFATIYEVDDKYLGKGIGSLLGAGLGYKIAGLPGLILGLLGGVIIGELADITLGEKFVGVMEWPKLSY</sequence>
<dbReference type="GeneID" id="42780154"/>
<dbReference type="KEGG" id="aamb:D1866_10445"/>
<keyword evidence="3" id="KW-1185">Reference proteome</keyword>
<dbReference type="Proteomes" id="UP000474054">
    <property type="component" value="Unassembled WGS sequence"/>
</dbReference>
<organism evidence="2 3">
    <name type="scientific">Acidianus ambivalens</name>
    <name type="common">Desulfurolobus ambivalens</name>
    <dbReference type="NCBI Taxonomy" id="2283"/>
    <lineage>
        <taxon>Archaea</taxon>
        <taxon>Thermoproteota</taxon>
        <taxon>Thermoprotei</taxon>
        <taxon>Sulfolobales</taxon>
        <taxon>Sulfolobaceae</taxon>
        <taxon>Acidianus</taxon>
    </lineage>
</organism>
<accession>A0A650CWR6</accession>
<dbReference type="EMBL" id="WHYS01000001">
    <property type="protein sequence ID" value="MQL54535.1"/>
    <property type="molecule type" value="Genomic_DNA"/>
</dbReference>